<evidence type="ECO:0000256" key="5">
    <source>
        <dbReference type="ARBA" id="ARBA00022723"/>
    </source>
</evidence>
<keyword evidence="4" id="KW-0819">tRNA processing</keyword>
<dbReference type="SUPFAM" id="SSF53927">
    <property type="entry name" value="Cytidine deaminase-like"/>
    <property type="match status" value="1"/>
</dbReference>
<comment type="cofactor">
    <cofactor evidence="1">
        <name>Zn(2+)</name>
        <dbReference type="ChEBI" id="CHEBI:29105"/>
    </cofactor>
</comment>
<dbReference type="GO" id="GO:0052717">
    <property type="term" value="F:tRNA-specific adenosine-34 deaminase activity"/>
    <property type="evidence" value="ECO:0007669"/>
    <property type="project" value="UniProtKB-EC"/>
</dbReference>
<organism evidence="10 11">
    <name type="scientific">Lachancea mirantina</name>
    <dbReference type="NCBI Taxonomy" id="1230905"/>
    <lineage>
        <taxon>Eukaryota</taxon>
        <taxon>Fungi</taxon>
        <taxon>Dikarya</taxon>
        <taxon>Ascomycota</taxon>
        <taxon>Saccharomycotina</taxon>
        <taxon>Saccharomycetes</taxon>
        <taxon>Saccharomycetales</taxon>
        <taxon>Saccharomycetaceae</taxon>
        <taxon>Lachancea</taxon>
    </lineage>
</organism>
<sequence length="255" mass="29305">MEQRMKEMKPITGNDWQHMRTATKLARYALDHDETPVACIFVHTPTNQILAYGLNDTNKSLTGVAHAEFMGIAQIQRATGAHDREIYKDITLYVTVEPCIMCASALKQLGLRRVVFGCGNERFGGNGSILSIHSDESTAAANKYSSVPGLLRKEAILLLRYFYVRENERSPNPRVKAERKLDLETFPPMEWSRYVDRDEFMHCFGAENVRHFDDKTDLRDQVEWGLIDEPHDKVLELIQRQCDAFRLHTAKKFKS</sequence>
<dbReference type="CDD" id="cd01285">
    <property type="entry name" value="nucleoside_deaminase"/>
    <property type="match status" value="1"/>
</dbReference>
<dbReference type="PANTHER" id="PTHR11079">
    <property type="entry name" value="CYTOSINE DEAMINASE FAMILY MEMBER"/>
    <property type="match status" value="1"/>
</dbReference>
<dbReference type="InterPro" id="IPR002125">
    <property type="entry name" value="CMP_dCMP_dom"/>
</dbReference>
<evidence type="ECO:0000313" key="11">
    <source>
        <dbReference type="Proteomes" id="UP000191024"/>
    </source>
</evidence>
<dbReference type="STRING" id="1230905.A0A1G4K319"/>
<dbReference type="OrthoDB" id="1701769at2759"/>
<evidence type="ECO:0000256" key="4">
    <source>
        <dbReference type="ARBA" id="ARBA00022694"/>
    </source>
</evidence>
<reference evidence="11" key="1">
    <citation type="submission" date="2016-03" db="EMBL/GenBank/DDBJ databases">
        <authorList>
            <person name="Devillers H."/>
        </authorList>
    </citation>
    <scope>NUCLEOTIDE SEQUENCE [LARGE SCALE GENOMIC DNA]</scope>
</reference>
<keyword evidence="7" id="KW-0862">Zinc</keyword>
<dbReference type="PROSITE" id="PS00903">
    <property type="entry name" value="CYT_DCMP_DEAMINASES_1"/>
    <property type="match status" value="1"/>
</dbReference>
<protein>
    <recommendedName>
        <fullName evidence="3">tRNA(adenine(34)) deaminase</fullName>
        <ecNumber evidence="3">3.5.4.33</ecNumber>
    </recommendedName>
</protein>
<dbReference type="EC" id="3.5.4.33" evidence="3"/>
<dbReference type="EMBL" id="LT598467">
    <property type="protein sequence ID" value="SCU97939.1"/>
    <property type="molecule type" value="Genomic_DNA"/>
</dbReference>
<evidence type="ECO:0000313" key="10">
    <source>
        <dbReference type="EMBL" id="SCU97939.1"/>
    </source>
</evidence>
<gene>
    <name evidence="10" type="ORF">LAMI_0F12200G</name>
</gene>
<comment type="catalytic activity">
    <reaction evidence="8">
        <text>adenosine(34) in tRNA + H2O + H(+) = inosine(34) in tRNA + NH4(+)</text>
        <dbReference type="Rhea" id="RHEA:43168"/>
        <dbReference type="Rhea" id="RHEA-COMP:10373"/>
        <dbReference type="Rhea" id="RHEA-COMP:10374"/>
        <dbReference type="ChEBI" id="CHEBI:15377"/>
        <dbReference type="ChEBI" id="CHEBI:15378"/>
        <dbReference type="ChEBI" id="CHEBI:28938"/>
        <dbReference type="ChEBI" id="CHEBI:74411"/>
        <dbReference type="ChEBI" id="CHEBI:82852"/>
        <dbReference type="EC" id="3.5.4.33"/>
    </reaction>
</comment>
<dbReference type="FunFam" id="3.40.140.10:FF:000039">
    <property type="entry name" value="tRNA-specific adenosine deaminase"/>
    <property type="match status" value="1"/>
</dbReference>
<dbReference type="PROSITE" id="PS51747">
    <property type="entry name" value="CYT_DCMP_DEAMINASES_2"/>
    <property type="match status" value="1"/>
</dbReference>
<keyword evidence="6" id="KW-0378">Hydrolase</keyword>
<dbReference type="GO" id="GO:0002100">
    <property type="term" value="P:tRNA wobble adenosine to inosine editing"/>
    <property type="evidence" value="ECO:0007669"/>
    <property type="project" value="UniProtKB-ARBA"/>
</dbReference>
<dbReference type="GO" id="GO:0005737">
    <property type="term" value="C:cytoplasm"/>
    <property type="evidence" value="ECO:0007669"/>
    <property type="project" value="TreeGrafter"/>
</dbReference>
<evidence type="ECO:0000259" key="9">
    <source>
        <dbReference type="PROSITE" id="PS51747"/>
    </source>
</evidence>
<dbReference type="Proteomes" id="UP000191024">
    <property type="component" value="Chromosome F"/>
</dbReference>
<dbReference type="GO" id="GO:0005634">
    <property type="term" value="C:nucleus"/>
    <property type="evidence" value="ECO:0007669"/>
    <property type="project" value="TreeGrafter"/>
</dbReference>
<evidence type="ECO:0000256" key="1">
    <source>
        <dbReference type="ARBA" id="ARBA00001947"/>
    </source>
</evidence>
<dbReference type="Pfam" id="PF00383">
    <property type="entry name" value="dCMP_cyt_deam_1"/>
    <property type="match status" value="1"/>
</dbReference>
<evidence type="ECO:0000256" key="3">
    <source>
        <dbReference type="ARBA" id="ARBA00012740"/>
    </source>
</evidence>
<name>A0A1G4K319_9SACH</name>
<evidence type="ECO:0000256" key="6">
    <source>
        <dbReference type="ARBA" id="ARBA00022801"/>
    </source>
</evidence>
<dbReference type="GO" id="GO:0052718">
    <property type="term" value="C:tRNA-specific adenosine-34 deaminase complex"/>
    <property type="evidence" value="ECO:0007669"/>
    <property type="project" value="UniProtKB-ARBA"/>
</dbReference>
<dbReference type="PANTHER" id="PTHR11079:SF149">
    <property type="entry name" value="TRNA-SPECIFIC ADENOSINE DEAMINASE 2"/>
    <property type="match status" value="1"/>
</dbReference>
<evidence type="ECO:0000256" key="2">
    <source>
        <dbReference type="ARBA" id="ARBA00010669"/>
    </source>
</evidence>
<dbReference type="GO" id="GO:0008270">
    <property type="term" value="F:zinc ion binding"/>
    <property type="evidence" value="ECO:0007669"/>
    <property type="project" value="InterPro"/>
</dbReference>
<dbReference type="InterPro" id="IPR016193">
    <property type="entry name" value="Cytidine_deaminase-like"/>
</dbReference>
<proteinExistence type="inferred from homology"/>
<evidence type="ECO:0000256" key="7">
    <source>
        <dbReference type="ARBA" id="ARBA00022833"/>
    </source>
</evidence>
<keyword evidence="5" id="KW-0479">Metal-binding</keyword>
<keyword evidence="11" id="KW-1185">Reference proteome</keyword>
<dbReference type="InterPro" id="IPR016192">
    <property type="entry name" value="APOBEC/CMP_deaminase_Zn-bd"/>
</dbReference>
<accession>A0A1G4K319</accession>
<dbReference type="Gene3D" id="3.40.140.10">
    <property type="entry name" value="Cytidine Deaminase, domain 2"/>
    <property type="match status" value="1"/>
</dbReference>
<comment type="similarity">
    <text evidence="2">Belongs to the cytidine and deoxycytidylate deaminase family. ADAT2 subfamily.</text>
</comment>
<feature type="domain" description="CMP/dCMP-type deaminase" evidence="9">
    <location>
        <begin position="13"/>
        <end position="130"/>
    </location>
</feature>
<evidence type="ECO:0000256" key="8">
    <source>
        <dbReference type="ARBA" id="ARBA00048045"/>
    </source>
</evidence>
<dbReference type="AlphaFoldDB" id="A0A1G4K319"/>